<dbReference type="AlphaFoldDB" id="A0A2P6N5R1"/>
<dbReference type="Pfam" id="PF00106">
    <property type="entry name" value="adh_short"/>
    <property type="match status" value="1"/>
</dbReference>
<keyword evidence="4" id="KW-1185">Reference proteome</keyword>
<dbReference type="PRINTS" id="PR00081">
    <property type="entry name" value="GDHRDH"/>
</dbReference>
<dbReference type="GO" id="GO:0005737">
    <property type="term" value="C:cytoplasm"/>
    <property type="evidence" value="ECO:0007669"/>
    <property type="project" value="TreeGrafter"/>
</dbReference>
<dbReference type="EMBL" id="MDYQ01000189">
    <property type="protein sequence ID" value="PRP79292.1"/>
    <property type="molecule type" value="Genomic_DNA"/>
</dbReference>
<comment type="caution">
    <text evidence="3">The sequence shown here is derived from an EMBL/GenBank/DDBJ whole genome shotgun (WGS) entry which is preliminary data.</text>
</comment>
<evidence type="ECO:0000256" key="1">
    <source>
        <dbReference type="ARBA" id="ARBA00022857"/>
    </source>
</evidence>
<gene>
    <name evidence="3" type="ORF">PROFUN_12433</name>
</gene>
<name>A0A2P6N5R1_9EUKA</name>
<dbReference type="InterPro" id="IPR051468">
    <property type="entry name" value="Fungal_SecMetab_SDRs"/>
</dbReference>
<dbReference type="PANTHER" id="PTHR43544">
    <property type="entry name" value="SHORT-CHAIN DEHYDROGENASE/REDUCTASE"/>
    <property type="match status" value="1"/>
</dbReference>
<organism evidence="3 4">
    <name type="scientific">Planoprotostelium fungivorum</name>
    <dbReference type="NCBI Taxonomy" id="1890364"/>
    <lineage>
        <taxon>Eukaryota</taxon>
        <taxon>Amoebozoa</taxon>
        <taxon>Evosea</taxon>
        <taxon>Variosea</taxon>
        <taxon>Cavosteliida</taxon>
        <taxon>Cavosteliaceae</taxon>
        <taxon>Planoprotostelium</taxon>
    </lineage>
</organism>
<evidence type="ECO:0000313" key="4">
    <source>
        <dbReference type="Proteomes" id="UP000241769"/>
    </source>
</evidence>
<proteinExistence type="predicted"/>
<dbReference type="InParanoid" id="A0A2P6N5R1"/>
<dbReference type="InterPro" id="IPR036291">
    <property type="entry name" value="NAD(P)-bd_dom_sf"/>
</dbReference>
<evidence type="ECO:0000256" key="2">
    <source>
        <dbReference type="ARBA" id="ARBA00023002"/>
    </source>
</evidence>
<reference evidence="3 4" key="1">
    <citation type="journal article" date="2018" name="Genome Biol. Evol.">
        <title>Multiple Roots of Fruiting Body Formation in Amoebozoa.</title>
        <authorList>
            <person name="Hillmann F."/>
            <person name="Forbes G."/>
            <person name="Novohradska S."/>
            <person name="Ferling I."/>
            <person name="Riege K."/>
            <person name="Groth M."/>
            <person name="Westermann M."/>
            <person name="Marz M."/>
            <person name="Spaller T."/>
            <person name="Winckler T."/>
            <person name="Schaap P."/>
            <person name="Glockner G."/>
        </authorList>
    </citation>
    <scope>NUCLEOTIDE SEQUENCE [LARGE SCALE GENOMIC DNA]</scope>
    <source>
        <strain evidence="3 4">Jena</strain>
    </source>
</reference>
<dbReference type="OrthoDB" id="25001at2759"/>
<keyword evidence="2" id="KW-0560">Oxidoreductase</keyword>
<dbReference type="GO" id="GO:0016491">
    <property type="term" value="F:oxidoreductase activity"/>
    <property type="evidence" value="ECO:0007669"/>
    <property type="project" value="UniProtKB-KW"/>
</dbReference>
<dbReference type="PANTHER" id="PTHR43544:SF7">
    <property type="entry name" value="NADB-LER2"/>
    <property type="match status" value="1"/>
</dbReference>
<dbReference type="Gene3D" id="3.40.50.720">
    <property type="entry name" value="NAD(P)-binding Rossmann-like Domain"/>
    <property type="match status" value="1"/>
</dbReference>
<protein>
    <recommendedName>
        <fullName evidence="5">NAD(P)-binding protein</fullName>
    </recommendedName>
</protein>
<evidence type="ECO:0000313" key="3">
    <source>
        <dbReference type="EMBL" id="PRP79292.1"/>
    </source>
</evidence>
<accession>A0A2P6N5R1</accession>
<dbReference type="SUPFAM" id="SSF51735">
    <property type="entry name" value="NAD(P)-binding Rossmann-fold domains"/>
    <property type="match status" value="1"/>
</dbReference>
<dbReference type="Proteomes" id="UP000241769">
    <property type="component" value="Unassembled WGS sequence"/>
</dbReference>
<keyword evidence="1" id="KW-0521">NADP</keyword>
<dbReference type="InterPro" id="IPR002347">
    <property type="entry name" value="SDR_fam"/>
</dbReference>
<evidence type="ECO:0008006" key="5">
    <source>
        <dbReference type="Google" id="ProtNLM"/>
    </source>
</evidence>
<sequence length="247" mass="26956">MSQPPQASMKVWLVTGSNRGIGLALVSKLSERTDAIIFAAARDPTNATELKKLSSQNPNFHLVKISAGHEKEIEAAVAEIEKIAGHLDYVIANAGLGDGKGNLVDITHKEFDDHVQINAWGNIVLFQKVHRLLVKRPQSIFTSMSSVMGSNGAQKNFPPTPGSGFDAYGISKAVINWTMSRIAIEHKAEGIITLSTQGKQPKEVQDYMYSMCITPEKSAVDVLSIIDRATPEQSGKFYQNTGEEMPF</sequence>